<evidence type="ECO:0000256" key="7">
    <source>
        <dbReference type="RuleBase" id="RU361168"/>
    </source>
</evidence>
<protein>
    <recommendedName>
        <fullName evidence="3 7">Alpha-galactosidase</fullName>
        <ecNumber evidence="7">3.2.1.-</ecNumber>
    </recommendedName>
</protein>
<dbReference type="PRINTS" id="PR00740">
    <property type="entry name" value="GLHYDRLASE27"/>
</dbReference>
<dbReference type="EC" id="3.2.1.-" evidence="7"/>
<dbReference type="GO" id="GO:0005737">
    <property type="term" value="C:cytoplasm"/>
    <property type="evidence" value="ECO:0007669"/>
    <property type="project" value="TreeGrafter"/>
</dbReference>
<comment type="subunit">
    <text evidence="7">Homodimer.</text>
</comment>
<evidence type="ECO:0000256" key="1">
    <source>
        <dbReference type="ARBA" id="ARBA00001255"/>
    </source>
</evidence>
<dbReference type="GO" id="GO:0016139">
    <property type="term" value="P:glycoside catabolic process"/>
    <property type="evidence" value="ECO:0007669"/>
    <property type="project" value="TreeGrafter"/>
</dbReference>
<reference evidence="9 10" key="1">
    <citation type="submission" date="2020-06" db="EMBL/GenBank/DDBJ databases">
        <authorList>
            <person name="Li R."/>
            <person name="Bekaert M."/>
        </authorList>
    </citation>
    <scope>NUCLEOTIDE SEQUENCE [LARGE SCALE GENOMIC DNA]</scope>
    <source>
        <strain evidence="10">wild</strain>
    </source>
</reference>
<keyword evidence="4" id="KW-0732">Signal</keyword>
<evidence type="ECO:0000259" key="8">
    <source>
        <dbReference type="Pfam" id="PF17801"/>
    </source>
</evidence>
<dbReference type="InterPro" id="IPR013780">
    <property type="entry name" value="Glyco_hydro_b"/>
</dbReference>
<feature type="domain" description="Alpha galactosidase C-terminal" evidence="8">
    <location>
        <begin position="388"/>
        <end position="451"/>
    </location>
</feature>
<evidence type="ECO:0000313" key="10">
    <source>
        <dbReference type="Proteomes" id="UP000507470"/>
    </source>
</evidence>
<evidence type="ECO:0000256" key="6">
    <source>
        <dbReference type="ARBA" id="ARBA00023295"/>
    </source>
</evidence>
<evidence type="ECO:0000256" key="2">
    <source>
        <dbReference type="ARBA" id="ARBA00009743"/>
    </source>
</evidence>
<evidence type="ECO:0000256" key="4">
    <source>
        <dbReference type="ARBA" id="ARBA00022729"/>
    </source>
</evidence>
<dbReference type="AlphaFoldDB" id="A0A6J8EYX9"/>
<dbReference type="Pfam" id="PF17801">
    <property type="entry name" value="Melibiase_C"/>
    <property type="match status" value="1"/>
</dbReference>
<organism evidence="9 10">
    <name type="scientific">Mytilus coruscus</name>
    <name type="common">Sea mussel</name>
    <dbReference type="NCBI Taxonomy" id="42192"/>
    <lineage>
        <taxon>Eukaryota</taxon>
        <taxon>Metazoa</taxon>
        <taxon>Spiralia</taxon>
        <taxon>Lophotrochozoa</taxon>
        <taxon>Mollusca</taxon>
        <taxon>Bivalvia</taxon>
        <taxon>Autobranchia</taxon>
        <taxon>Pteriomorphia</taxon>
        <taxon>Mytilida</taxon>
        <taxon>Mytiloidea</taxon>
        <taxon>Mytilidae</taxon>
        <taxon>Mytilinae</taxon>
        <taxon>Mytilus</taxon>
    </lineage>
</organism>
<dbReference type="PROSITE" id="PS00512">
    <property type="entry name" value="ALPHA_GALACTOSIDASE"/>
    <property type="match status" value="1"/>
</dbReference>
<proteinExistence type="inferred from homology"/>
<keyword evidence="6 7" id="KW-0326">Glycosidase</keyword>
<evidence type="ECO:0000256" key="5">
    <source>
        <dbReference type="ARBA" id="ARBA00022801"/>
    </source>
</evidence>
<dbReference type="InterPro" id="IPR017853">
    <property type="entry name" value="GH"/>
</dbReference>
<dbReference type="GO" id="GO:0009311">
    <property type="term" value="P:oligosaccharide metabolic process"/>
    <property type="evidence" value="ECO:0007669"/>
    <property type="project" value="TreeGrafter"/>
</dbReference>
<name>A0A6J8EYX9_MYTCO</name>
<sequence>MAKEEILYLERRVKCDEVMTKEENLYLKRQDKCDEVMAKEEVLYLERQDKCDEVMAKEEVFLFEETIIILCALLPFTSGLDNGLARTPPMGWMSWERFRCNIDCKNDPHNCISAKLLMQMADRMAEDGYLEAGYEYLSVDDCWMAKERSHFMGSLIADPERFPNGMKAVIDYGGLKFGIYGQFLNITWKCRNLYWGVDMLKLDCCNPGPNFVTGMATFDIEATGIATFDIETTGFEKMGLYLNKTGRPILYGCSLALCMGPKVDYNLAKKYCNMWRNYEDVEDSWQYVFNIIEFYGKNDKKFLEIAGPGGWNDADQLIVGDFSLSVGQQQTQIGLWAIMAAPLFMSVDLRNIDATAKQLLLNKEVLAIHQDSLGIAGKRIWNIDEYAGRLESWLRPLSPKGRYAVGIFNKNVGGLLQMVNRTMSQLGLTDENGYTMKEVFTGISYGPYKLSDSLVIKLPPSNLFLAVATPVTEKELIIS</sequence>
<dbReference type="Gene3D" id="2.60.40.1180">
    <property type="entry name" value="Golgi alpha-mannosidase II"/>
    <property type="match status" value="1"/>
</dbReference>
<dbReference type="CDD" id="cd14792">
    <property type="entry name" value="GH27"/>
    <property type="match status" value="1"/>
</dbReference>
<evidence type="ECO:0000313" key="9">
    <source>
        <dbReference type="EMBL" id="CAC5424715.1"/>
    </source>
</evidence>
<dbReference type="Gene3D" id="3.20.20.70">
    <property type="entry name" value="Aldolase class I"/>
    <property type="match status" value="1"/>
</dbReference>
<dbReference type="InterPro" id="IPR000111">
    <property type="entry name" value="Glyco_hydro_27/36_CS"/>
</dbReference>
<keyword evidence="10" id="KW-1185">Reference proteome</keyword>
<comment type="similarity">
    <text evidence="2 7">Belongs to the glycosyl hydrolase 27 family.</text>
</comment>
<dbReference type="InterPro" id="IPR002241">
    <property type="entry name" value="Glyco_hydro_27"/>
</dbReference>
<dbReference type="OrthoDB" id="5795902at2759"/>
<keyword evidence="7" id="KW-1015">Disulfide bond</keyword>
<dbReference type="EMBL" id="CACVKT020010052">
    <property type="protein sequence ID" value="CAC5424715.1"/>
    <property type="molecule type" value="Genomic_DNA"/>
</dbReference>
<dbReference type="InterPro" id="IPR041233">
    <property type="entry name" value="Melibiase_C"/>
</dbReference>
<dbReference type="Pfam" id="PF16499">
    <property type="entry name" value="Melibiase_2"/>
    <property type="match status" value="1"/>
</dbReference>
<dbReference type="InterPro" id="IPR013785">
    <property type="entry name" value="Aldolase_TIM"/>
</dbReference>
<dbReference type="SUPFAM" id="SSF51011">
    <property type="entry name" value="Glycosyl hydrolase domain"/>
    <property type="match status" value="1"/>
</dbReference>
<comment type="catalytic activity">
    <reaction evidence="1">
        <text>Hydrolysis of terminal, non-reducing alpha-D-galactose residues in alpha-D-galactosides, including galactose oligosaccharides, galactomannans and galactolipids.</text>
        <dbReference type="EC" id="3.2.1.22"/>
    </reaction>
</comment>
<gene>
    <name evidence="9" type="ORF">MCOR_56592</name>
</gene>
<evidence type="ECO:0000256" key="3">
    <source>
        <dbReference type="ARBA" id="ARBA00012755"/>
    </source>
</evidence>
<dbReference type="PANTHER" id="PTHR11452:SF83">
    <property type="entry name" value="ALPHA-GALACTOSIDASE"/>
    <property type="match status" value="1"/>
</dbReference>
<dbReference type="GO" id="GO:0004557">
    <property type="term" value="F:alpha-galactosidase activity"/>
    <property type="evidence" value="ECO:0007669"/>
    <property type="project" value="UniProtKB-EC"/>
</dbReference>
<accession>A0A6J8EYX9</accession>
<dbReference type="SUPFAM" id="SSF51445">
    <property type="entry name" value="(Trans)glycosidases"/>
    <property type="match status" value="1"/>
</dbReference>
<dbReference type="PANTHER" id="PTHR11452">
    <property type="entry name" value="ALPHA-GALACTOSIDASE/ALPHA-N-ACETYLGALACTOSAMINIDASE"/>
    <property type="match status" value="1"/>
</dbReference>
<dbReference type="Proteomes" id="UP000507470">
    <property type="component" value="Unassembled WGS sequence"/>
</dbReference>
<keyword evidence="5 7" id="KW-0378">Hydrolase</keyword>